<feature type="domain" description="DUF6533" evidence="2">
    <location>
        <begin position="1"/>
        <end position="42"/>
    </location>
</feature>
<evidence type="ECO:0000256" key="1">
    <source>
        <dbReference type="SAM" id="Phobius"/>
    </source>
</evidence>
<gene>
    <name evidence="3" type="ORF">WOLCODRAFT_68658</name>
</gene>
<keyword evidence="4" id="KW-1185">Reference proteome</keyword>
<feature type="transmembrane region" description="Helical" evidence="1">
    <location>
        <begin position="37"/>
        <end position="56"/>
    </location>
</feature>
<evidence type="ECO:0000313" key="3">
    <source>
        <dbReference type="EMBL" id="PCH40580.1"/>
    </source>
</evidence>
<name>A0A2H3JEC0_WOLCO</name>
<dbReference type="OrthoDB" id="3251775at2759"/>
<sequence>IVVAVTVSILDHLVNFRREILFVWKQPWSAAHALVTFNRYAGQASLLFIAILWQYNRNILRFIRSCKAFAILNGVYCIINSATSQFILILQVYGLWDNRKSVKHALIGGFIVCFTCSMIFVLITEMNRITAQLSYSSFLSACIITSKPVYVIGIWGGMTMYDLFVLALLVANTLSRPRRYDSEILTNLFRNGLWSFLVRCSVTVYYL</sequence>
<organism evidence="3 4">
    <name type="scientific">Wolfiporia cocos (strain MD-104)</name>
    <name type="common">Brown rot fungus</name>
    <dbReference type="NCBI Taxonomy" id="742152"/>
    <lineage>
        <taxon>Eukaryota</taxon>
        <taxon>Fungi</taxon>
        <taxon>Dikarya</taxon>
        <taxon>Basidiomycota</taxon>
        <taxon>Agaricomycotina</taxon>
        <taxon>Agaricomycetes</taxon>
        <taxon>Polyporales</taxon>
        <taxon>Phaeolaceae</taxon>
        <taxon>Wolfiporia</taxon>
    </lineage>
</organism>
<proteinExistence type="predicted"/>
<feature type="transmembrane region" description="Helical" evidence="1">
    <location>
        <begin position="105"/>
        <end position="123"/>
    </location>
</feature>
<reference evidence="3 4" key="1">
    <citation type="journal article" date="2012" name="Science">
        <title>The Paleozoic origin of enzymatic lignin decomposition reconstructed from 31 fungal genomes.</title>
        <authorList>
            <person name="Floudas D."/>
            <person name="Binder M."/>
            <person name="Riley R."/>
            <person name="Barry K."/>
            <person name="Blanchette R.A."/>
            <person name="Henrissat B."/>
            <person name="Martinez A.T."/>
            <person name="Otillar R."/>
            <person name="Spatafora J.W."/>
            <person name="Yadav J.S."/>
            <person name="Aerts A."/>
            <person name="Benoit I."/>
            <person name="Boyd A."/>
            <person name="Carlson A."/>
            <person name="Copeland A."/>
            <person name="Coutinho P.M."/>
            <person name="de Vries R.P."/>
            <person name="Ferreira P."/>
            <person name="Findley K."/>
            <person name="Foster B."/>
            <person name="Gaskell J."/>
            <person name="Glotzer D."/>
            <person name="Gorecki P."/>
            <person name="Heitman J."/>
            <person name="Hesse C."/>
            <person name="Hori C."/>
            <person name="Igarashi K."/>
            <person name="Jurgens J.A."/>
            <person name="Kallen N."/>
            <person name="Kersten P."/>
            <person name="Kohler A."/>
            <person name="Kuees U."/>
            <person name="Kumar T.K.A."/>
            <person name="Kuo A."/>
            <person name="LaButti K."/>
            <person name="Larrondo L.F."/>
            <person name="Lindquist E."/>
            <person name="Ling A."/>
            <person name="Lombard V."/>
            <person name="Lucas S."/>
            <person name="Lundell T."/>
            <person name="Martin R."/>
            <person name="McLaughlin D.J."/>
            <person name="Morgenstern I."/>
            <person name="Morin E."/>
            <person name="Murat C."/>
            <person name="Nagy L.G."/>
            <person name="Nolan M."/>
            <person name="Ohm R.A."/>
            <person name="Patyshakuliyeva A."/>
            <person name="Rokas A."/>
            <person name="Ruiz-Duenas F.J."/>
            <person name="Sabat G."/>
            <person name="Salamov A."/>
            <person name="Samejima M."/>
            <person name="Schmutz J."/>
            <person name="Slot J.C."/>
            <person name="St John F."/>
            <person name="Stenlid J."/>
            <person name="Sun H."/>
            <person name="Sun S."/>
            <person name="Syed K."/>
            <person name="Tsang A."/>
            <person name="Wiebenga A."/>
            <person name="Young D."/>
            <person name="Pisabarro A."/>
            <person name="Eastwood D.C."/>
            <person name="Martin F."/>
            <person name="Cullen D."/>
            <person name="Grigoriev I.V."/>
            <person name="Hibbett D.S."/>
        </authorList>
    </citation>
    <scope>NUCLEOTIDE SEQUENCE [LARGE SCALE GENOMIC DNA]</scope>
    <source>
        <strain evidence="3 4">MD-104</strain>
    </source>
</reference>
<evidence type="ECO:0000313" key="4">
    <source>
        <dbReference type="Proteomes" id="UP000218811"/>
    </source>
</evidence>
<evidence type="ECO:0000259" key="2">
    <source>
        <dbReference type="Pfam" id="PF20151"/>
    </source>
</evidence>
<dbReference type="Proteomes" id="UP000218811">
    <property type="component" value="Unassembled WGS sequence"/>
</dbReference>
<dbReference type="AlphaFoldDB" id="A0A2H3JEC0"/>
<keyword evidence="1" id="KW-1133">Transmembrane helix</keyword>
<feature type="non-terminal residue" evidence="3">
    <location>
        <position position="1"/>
    </location>
</feature>
<keyword evidence="1" id="KW-0472">Membrane</keyword>
<accession>A0A2H3JEC0</accession>
<dbReference type="Pfam" id="PF20151">
    <property type="entry name" value="DUF6533"/>
    <property type="match status" value="1"/>
</dbReference>
<keyword evidence="1" id="KW-0812">Transmembrane</keyword>
<dbReference type="EMBL" id="KB468053">
    <property type="protein sequence ID" value="PCH40580.1"/>
    <property type="molecule type" value="Genomic_DNA"/>
</dbReference>
<feature type="transmembrane region" description="Helical" evidence="1">
    <location>
        <begin position="135"/>
        <end position="152"/>
    </location>
</feature>
<dbReference type="OMA" id="CIINSAT"/>
<protein>
    <recommendedName>
        <fullName evidence="2">DUF6533 domain-containing protein</fullName>
    </recommendedName>
</protein>
<dbReference type="InterPro" id="IPR045340">
    <property type="entry name" value="DUF6533"/>
</dbReference>
<feature type="transmembrane region" description="Helical" evidence="1">
    <location>
        <begin position="68"/>
        <end position="93"/>
    </location>
</feature>